<comment type="caution">
    <text evidence="1">The sequence shown here is derived from an EMBL/GenBank/DDBJ whole genome shotgun (WGS) entry which is preliminary data.</text>
</comment>
<protein>
    <submittedName>
        <fullName evidence="1">Glutamate dehydrogenase</fullName>
    </submittedName>
</protein>
<organism evidence="1 2">
    <name type="scientific">Roseovarius nubinhibens (strain ATCC BAA-591 / DSM 15170 / ISM)</name>
    <dbReference type="NCBI Taxonomy" id="89187"/>
    <lineage>
        <taxon>Bacteria</taxon>
        <taxon>Pseudomonadati</taxon>
        <taxon>Pseudomonadota</taxon>
        <taxon>Alphaproteobacteria</taxon>
        <taxon>Rhodobacterales</taxon>
        <taxon>Roseobacteraceae</taxon>
        <taxon>Roseovarius</taxon>
    </lineage>
</organism>
<dbReference type="STRING" id="89187.ISM_08450"/>
<dbReference type="EMBL" id="AALY01000001">
    <property type="protein sequence ID" value="EAP78313.1"/>
    <property type="molecule type" value="Genomic_DNA"/>
</dbReference>
<dbReference type="HOGENOM" id="CLU_009163_1_0_5"/>
<dbReference type="InterPro" id="IPR019651">
    <property type="entry name" value="Glutamate_DH_NAD-spec"/>
</dbReference>
<keyword evidence="2" id="KW-1185">Reference proteome</keyword>
<reference evidence="1 2" key="1">
    <citation type="submission" date="2005-12" db="EMBL/GenBank/DDBJ databases">
        <authorList>
            <person name="Moran M.A."/>
            <person name="Ferriera S."/>
            <person name="Johnson J."/>
            <person name="Kravitz S."/>
            <person name="Halpern A."/>
            <person name="Remington K."/>
            <person name="Beeson K."/>
            <person name="Tran B."/>
            <person name="Rogers Y.-H."/>
            <person name="Friedman R."/>
            <person name="Venter J.C."/>
        </authorList>
    </citation>
    <scope>NUCLEOTIDE SEQUENCE [LARGE SCALE GENOMIC DNA]</scope>
    <source>
        <strain evidence="2">ATCC BAA-591 / DSM 15170 / ISM</strain>
    </source>
</reference>
<dbReference type="AlphaFoldDB" id="A3SLT2"/>
<dbReference type="Proteomes" id="UP000005954">
    <property type="component" value="Unassembled WGS sequence"/>
</dbReference>
<name>A3SLT2_ROSNI</name>
<evidence type="ECO:0000313" key="1">
    <source>
        <dbReference type="EMBL" id="EAP78313.1"/>
    </source>
</evidence>
<evidence type="ECO:0000313" key="2">
    <source>
        <dbReference type="Proteomes" id="UP000005954"/>
    </source>
</evidence>
<sequence>MDAALDLVGGSVVLVEIVAQGRDGQFDRLDGGRVDLVAMLFHRFLGRVDEAFGLVAGLDQFATGLVGLGIVLGVLDHLFDVFVGETAGGLDRDLVLFASAFVLGLNRDDAVGVDVEGHLDLRHAARCGRDVLEVELTEHLVVGRHFTFALEDPDRHGRLVVLGGGEDLALVGGDRGVAVDQTGEDTAQRFDAERQRGHVEQHNILDVALQNTGLDGGAHGHHFVGVDALVGLFAEEFGDFLDDLGHPGLTTDEHDLVNVAGRETGILERGLAGLERGFDQVAHEAFELGTGQFHDHVQRLTVRPHRDEGLVDFGLARARELDLGLFCRFLETLQGHLVFGQVDAVLFFELVGEVVDDAHVKVFTAKERVAIGGFDFEEAFVDLENGHVEGPAAEVIDRDRVGFVLVETIGQRGRGRLVDDAQHFETGDLAGVFGGLTLGVVEIGGNGNDRLGHFLAEIAFGCLFHLAQDERTDLARRVFLTAGLDPGVAVAAVDDVERHVLLVLGQIRVVGTAADQTFDAKDGVFRVGDSLAFGRLTNEPLAICKCDDRRRGAGTFRVLDHARLAAVHDGNAGIGCTEVNPDHFRHVFDPFFLQGDCSRPGPVMASGHRSFGMAPSRVAHASRRI</sequence>
<gene>
    <name evidence="1" type="ORF">ISM_08450</name>
</gene>
<accession>A3SLT2</accession>
<dbReference type="Pfam" id="PF10712">
    <property type="entry name" value="NAD-GH"/>
    <property type="match status" value="1"/>
</dbReference>
<proteinExistence type="predicted"/>
<dbReference type="eggNOG" id="ENOG502Z9JM">
    <property type="taxonomic scope" value="Bacteria"/>
</dbReference>